<dbReference type="Proteomes" id="UP000230750">
    <property type="component" value="Unassembled WGS sequence"/>
</dbReference>
<feature type="compositionally biased region" description="Basic and acidic residues" evidence="1">
    <location>
        <begin position="104"/>
        <end position="123"/>
    </location>
</feature>
<evidence type="ECO:0000313" key="3">
    <source>
        <dbReference type="Proteomes" id="UP000230750"/>
    </source>
</evidence>
<feature type="compositionally biased region" description="Basic and acidic residues" evidence="1">
    <location>
        <begin position="139"/>
        <end position="160"/>
    </location>
</feature>
<accession>A0A2G8KCV9</accession>
<feature type="region of interest" description="Disordered" evidence="1">
    <location>
        <begin position="104"/>
        <end position="180"/>
    </location>
</feature>
<gene>
    <name evidence="2" type="ORF">BSL78_17312</name>
</gene>
<evidence type="ECO:0000313" key="2">
    <source>
        <dbReference type="EMBL" id="PIK45836.1"/>
    </source>
</evidence>
<feature type="compositionally biased region" description="Basic and acidic residues" evidence="1">
    <location>
        <begin position="49"/>
        <end position="62"/>
    </location>
</feature>
<feature type="region of interest" description="Disordered" evidence="1">
    <location>
        <begin position="27"/>
        <end position="64"/>
    </location>
</feature>
<comment type="caution">
    <text evidence="2">The sequence shown here is derived from an EMBL/GenBank/DDBJ whole genome shotgun (WGS) entry which is preliminary data.</text>
</comment>
<keyword evidence="3" id="KW-1185">Reference proteome</keyword>
<organism evidence="2 3">
    <name type="scientific">Stichopus japonicus</name>
    <name type="common">Sea cucumber</name>
    <dbReference type="NCBI Taxonomy" id="307972"/>
    <lineage>
        <taxon>Eukaryota</taxon>
        <taxon>Metazoa</taxon>
        <taxon>Echinodermata</taxon>
        <taxon>Eleutherozoa</taxon>
        <taxon>Echinozoa</taxon>
        <taxon>Holothuroidea</taxon>
        <taxon>Aspidochirotacea</taxon>
        <taxon>Aspidochirotida</taxon>
        <taxon>Stichopodidae</taxon>
        <taxon>Apostichopus</taxon>
    </lineage>
</organism>
<feature type="compositionally biased region" description="Basic residues" evidence="1">
    <location>
        <begin position="124"/>
        <end position="138"/>
    </location>
</feature>
<feature type="compositionally biased region" description="Basic residues" evidence="1">
    <location>
        <begin position="161"/>
        <end position="174"/>
    </location>
</feature>
<dbReference type="EMBL" id="MRZV01000683">
    <property type="protein sequence ID" value="PIK45836.1"/>
    <property type="molecule type" value="Genomic_DNA"/>
</dbReference>
<sequence length="180" mass="20564">MKRSRVAWRRFASTIRAAEHSQTLRAYDAKNSDDDGGPSIASEVQRGCSQDHARRLKQDDKKGRSKTLQLMEHVLCIYTRALAISTEHQKKGVQFSARAKEVGPRERCEEGTRKGLRGGTERRVARRGPRGRVVRRGPRGRDLRGPRERVARRGSRERVARRGPRGRVAMRGRKDKVVQF</sequence>
<dbReference type="AlphaFoldDB" id="A0A2G8KCV9"/>
<reference evidence="2 3" key="1">
    <citation type="journal article" date="2017" name="PLoS Biol.">
        <title>The sea cucumber genome provides insights into morphological evolution and visceral regeneration.</title>
        <authorList>
            <person name="Zhang X."/>
            <person name="Sun L."/>
            <person name="Yuan J."/>
            <person name="Sun Y."/>
            <person name="Gao Y."/>
            <person name="Zhang L."/>
            <person name="Li S."/>
            <person name="Dai H."/>
            <person name="Hamel J.F."/>
            <person name="Liu C."/>
            <person name="Yu Y."/>
            <person name="Liu S."/>
            <person name="Lin W."/>
            <person name="Guo K."/>
            <person name="Jin S."/>
            <person name="Xu P."/>
            <person name="Storey K.B."/>
            <person name="Huan P."/>
            <person name="Zhang T."/>
            <person name="Zhou Y."/>
            <person name="Zhang J."/>
            <person name="Lin C."/>
            <person name="Li X."/>
            <person name="Xing L."/>
            <person name="Huo D."/>
            <person name="Sun M."/>
            <person name="Wang L."/>
            <person name="Mercier A."/>
            <person name="Li F."/>
            <person name="Yang H."/>
            <person name="Xiang J."/>
        </authorList>
    </citation>
    <scope>NUCLEOTIDE SEQUENCE [LARGE SCALE GENOMIC DNA]</scope>
    <source>
        <strain evidence="2">Shaxun</strain>
        <tissue evidence="2">Muscle</tissue>
    </source>
</reference>
<proteinExistence type="predicted"/>
<name>A0A2G8KCV9_STIJA</name>
<protein>
    <submittedName>
        <fullName evidence="2">Uncharacterized protein</fullName>
    </submittedName>
</protein>
<evidence type="ECO:0000256" key="1">
    <source>
        <dbReference type="SAM" id="MobiDB-lite"/>
    </source>
</evidence>